<dbReference type="Gene3D" id="3.40.50.300">
    <property type="entry name" value="P-loop containing nucleotide triphosphate hydrolases"/>
    <property type="match status" value="1"/>
</dbReference>
<evidence type="ECO:0000313" key="4">
    <source>
        <dbReference type="Proteomes" id="UP001183648"/>
    </source>
</evidence>
<dbReference type="Gene3D" id="1.10.260.40">
    <property type="entry name" value="lambda repressor-like DNA-binding domains"/>
    <property type="match status" value="1"/>
</dbReference>
<gene>
    <name evidence="3" type="ORF">J2S63_000870</name>
</gene>
<dbReference type="CDD" id="cd00093">
    <property type="entry name" value="HTH_XRE"/>
    <property type="match status" value="1"/>
</dbReference>
<keyword evidence="4" id="KW-1185">Reference proteome</keyword>
<proteinExistence type="predicted"/>
<dbReference type="SUPFAM" id="SSF48452">
    <property type="entry name" value="TPR-like"/>
    <property type="match status" value="1"/>
</dbReference>
<sequence>MGVGELVRRWRSRAGLTQEELAARAGLSVDGVGAVERGVHARPHPHTLRSLADALGLTDEERLELQSAARPSDDGRPGAGAGEGRRPHGGGLPAPTTPLVGREADLGRLLSLLGRQGQRLVTVTGPGGVGKTRLVTAAAAVLADGGSAVSVVELASLTDPGLVPATTALALGAAATGDDTVRSIAEHLAGQRRLVVVDNVEHVVDAAPFVAELLEACPGVTVLASSRTPLRLRGEAVLVLDPLGLSDLDDVDAVSSAPACRLLVERVRAVDPTFTLTAANAPVVADLCRRLGGLPLALELVAPRVRSLGLAEVARRLDQAWTWEGARDLPARQRTLDAALRWSHELLAPGEQRLLRWLAVFAGGFDVRAVEGLVDGPGVTGEDPAAPLERLVEHSLVVATPSTPAALSVRHSLLEPVRQFALRLLDESGETLDAQRAHAAYFRDLAVRAGDGLHREEQVGWLEVLDVETHNLRAAITRSLAAGLADVAVDTAWPLALHWWSAGLLDHVARWMEQALRMPLSDVSRVRALFCLAKMRHGVGDFAEASTALDEGTTLAATRGDLSARTHGTLLRGLVAFDAGDVARATALLEEAVDLGRDLDDDVLQSMAAVWLGTVLLDAGRPAAALELFDEGTRLARARGDRLVLNEAFLNRAGWALTSGRDDDAEAWFRQSAPLSLETQDHPDLAFALDGLAVVAARRERWERCATLLGAVGALRRTVGGRHYNYYVPDPALVRWARETARESLGEEGYRLARAAGEGLSPAEAVALAGDVTDVGRDGL</sequence>
<dbReference type="PROSITE" id="PS50943">
    <property type="entry name" value="HTH_CROC1"/>
    <property type="match status" value="1"/>
</dbReference>
<dbReference type="InterPro" id="IPR001387">
    <property type="entry name" value="Cro/C1-type_HTH"/>
</dbReference>
<dbReference type="PANTHER" id="PTHR47691:SF3">
    <property type="entry name" value="HTH-TYPE TRANSCRIPTIONAL REGULATOR RV0890C-RELATED"/>
    <property type="match status" value="1"/>
</dbReference>
<accession>A0ABU2BRR5</accession>
<dbReference type="PRINTS" id="PR00364">
    <property type="entry name" value="DISEASERSIST"/>
</dbReference>
<evidence type="ECO:0000313" key="3">
    <source>
        <dbReference type="EMBL" id="MDR7361317.1"/>
    </source>
</evidence>
<dbReference type="Pfam" id="PF13191">
    <property type="entry name" value="AAA_16"/>
    <property type="match status" value="1"/>
</dbReference>
<dbReference type="PANTHER" id="PTHR47691">
    <property type="entry name" value="REGULATOR-RELATED"/>
    <property type="match status" value="1"/>
</dbReference>
<dbReference type="Gene3D" id="1.25.40.10">
    <property type="entry name" value="Tetratricopeptide repeat domain"/>
    <property type="match status" value="1"/>
</dbReference>
<dbReference type="RefSeq" id="WP_310299107.1">
    <property type="nucleotide sequence ID" value="NZ_BAAAPS010000014.1"/>
</dbReference>
<feature type="region of interest" description="Disordered" evidence="1">
    <location>
        <begin position="66"/>
        <end position="100"/>
    </location>
</feature>
<dbReference type="InterPro" id="IPR041664">
    <property type="entry name" value="AAA_16"/>
</dbReference>
<dbReference type="InterPro" id="IPR010982">
    <property type="entry name" value="Lambda_DNA-bd_dom_sf"/>
</dbReference>
<dbReference type="Pfam" id="PF13560">
    <property type="entry name" value="HTH_31"/>
    <property type="match status" value="1"/>
</dbReference>
<dbReference type="InterPro" id="IPR011990">
    <property type="entry name" value="TPR-like_helical_dom_sf"/>
</dbReference>
<comment type="caution">
    <text evidence="3">The sequence shown here is derived from an EMBL/GenBank/DDBJ whole genome shotgun (WGS) entry which is preliminary data.</text>
</comment>
<feature type="domain" description="HTH cro/C1-type" evidence="2">
    <location>
        <begin position="7"/>
        <end position="62"/>
    </location>
</feature>
<dbReference type="Proteomes" id="UP001183648">
    <property type="component" value="Unassembled WGS sequence"/>
</dbReference>
<evidence type="ECO:0000259" key="2">
    <source>
        <dbReference type="PROSITE" id="PS50943"/>
    </source>
</evidence>
<protein>
    <submittedName>
        <fullName evidence="3">ATPase/transcriptional regulator with XRE-family HTH domain</fullName>
    </submittedName>
</protein>
<dbReference type="InterPro" id="IPR027417">
    <property type="entry name" value="P-loop_NTPase"/>
</dbReference>
<evidence type="ECO:0000256" key="1">
    <source>
        <dbReference type="SAM" id="MobiDB-lite"/>
    </source>
</evidence>
<name>A0ABU2BRR5_9ACTN</name>
<dbReference type="SUPFAM" id="SSF52540">
    <property type="entry name" value="P-loop containing nucleoside triphosphate hydrolases"/>
    <property type="match status" value="1"/>
</dbReference>
<dbReference type="SMART" id="SM00530">
    <property type="entry name" value="HTH_XRE"/>
    <property type="match status" value="1"/>
</dbReference>
<reference evidence="3 4" key="1">
    <citation type="submission" date="2023-07" db="EMBL/GenBank/DDBJ databases">
        <title>Sequencing the genomes of 1000 actinobacteria strains.</title>
        <authorList>
            <person name="Klenk H.-P."/>
        </authorList>
    </citation>
    <scope>NUCLEOTIDE SEQUENCE [LARGE SCALE GENOMIC DNA]</scope>
    <source>
        <strain evidence="3 4">DSM 19426</strain>
    </source>
</reference>
<dbReference type="EMBL" id="JAVDYG010000001">
    <property type="protein sequence ID" value="MDR7361317.1"/>
    <property type="molecule type" value="Genomic_DNA"/>
</dbReference>
<dbReference type="SUPFAM" id="SSF47413">
    <property type="entry name" value="lambda repressor-like DNA-binding domains"/>
    <property type="match status" value="1"/>
</dbReference>
<organism evidence="3 4">
    <name type="scientific">Nocardioides marmoribigeumensis</name>
    <dbReference type="NCBI Taxonomy" id="433649"/>
    <lineage>
        <taxon>Bacteria</taxon>
        <taxon>Bacillati</taxon>
        <taxon>Actinomycetota</taxon>
        <taxon>Actinomycetes</taxon>
        <taxon>Propionibacteriales</taxon>
        <taxon>Nocardioidaceae</taxon>
        <taxon>Nocardioides</taxon>
    </lineage>
</organism>